<dbReference type="Proteomes" id="UP000032544">
    <property type="component" value="Unassembled WGS sequence"/>
</dbReference>
<proteinExistence type="predicted"/>
<keyword evidence="2" id="KW-1185">Reference proteome</keyword>
<evidence type="ECO:0000313" key="2">
    <source>
        <dbReference type="Proteomes" id="UP000032544"/>
    </source>
</evidence>
<sequence length="145" mass="16728">MKTKNNVQKATTRLLVLGIILVVFNLSVHAQMSGKSSSVAFNLIAFAMVDNSVESNSSSVEADVYVANFEEEAEEALKLEDWMTDLASFDVYSQYFQFEQEEALEVEEWMIDETTFNHWSFQFAEENESPLELEDWMTSDVIWNR</sequence>
<dbReference type="OrthoDB" id="1122082at2"/>
<dbReference type="RefSeq" id="WP_045026403.1">
    <property type="nucleotide sequence ID" value="NZ_JRHC01000001.1"/>
</dbReference>
<accession>A0A0D8JEB6</accession>
<name>A0A0D8JEB6_9BACT</name>
<dbReference type="AlphaFoldDB" id="A0A0D8JEB6"/>
<protein>
    <submittedName>
        <fullName evidence="1">Uncharacterized protein</fullName>
    </submittedName>
</protein>
<organism evidence="1 2">
    <name type="scientific">Draconibacterium sediminis</name>
    <dbReference type="NCBI Taxonomy" id="1544798"/>
    <lineage>
        <taxon>Bacteria</taxon>
        <taxon>Pseudomonadati</taxon>
        <taxon>Bacteroidota</taxon>
        <taxon>Bacteroidia</taxon>
        <taxon>Marinilabiliales</taxon>
        <taxon>Prolixibacteraceae</taxon>
        <taxon>Draconibacterium</taxon>
    </lineage>
</organism>
<gene>
    <name evidence="1" type="ORF">LH29_05425</name>
</gene>
<comment type="caution">
    <text evidence="1">The sequence shown here is derived from an EMBL/GenBank/DDBJ whole genome shotgun (WGS) entry which is preliminary data.</text>
</comment>
<dbReference type="EMBL" id="JRHC01000001">
    <property type="protein sequence ID" value="KJF44876.1"/>
    <property type="molecule type" value="Genomic_DNA"/>
</dbReference>
<evidence type="ECO:0000313" key="1">
    <source>
        <dbReference type="EMBL" id="KJF44876.1"/>
    </source>
</evidence>
<reference evidence="1 2" key="1">
    <citation type="submission" date="2014-09" db="EMBL/GenBank/DDBJ databases">
        <title>Draft Genome Sequence of Draconibacterium sp. JN14CK-3.</title>
        <authorList>
            <person name="Dong C."/>
            <person name="Lai Q."/>
            <person name="Shao Z."/>
        </authorList>
    </citation>
    <scope>NUCLEOTIDE SEQUENCE [LARGE SCALE GENOMIC DNA]</scope>
    <source>
        <strain evidence="1 2">JN14CK-3</strain>
    </source>
</reference>